<keyword evidence="2" id="KW-1185">Reference proteome</keyword>
<dbReference type="Proteomes" id="UP001633002">
    <property type="component" value="Unassembled WGS sequence"/>
</dbReference>
<dbReference type="EMBL" id="JBJQOH010000008">
    <property type="protein sequence ID" value="KAL3676867.1"/>
    <property type="molecule type" value="Genomic_DNA"/>
</dbReference>
<dbReference type="InterPro" id="IPR023393">
    <property type="entry name" value="START-like_dom_sf"/>
</dbReference>
<dbReference type="InterPro" id="IPR050279">
    <property type="entry name" value="Plant_def-hormone_signal"/>
</dbReference>
<organism evidence="1 2">
    <name type="scientific">Riccia sorocarpa</name>
    <dbReference type="NCBI Taxonomy" id="122646"/>
    <lineage>
        <taxon>Eukaryota</taxon>
        <taxon>Viridiplantae</taxon>
        <taxon>Streptophyta</taxon>
        <taxon>Embryophyta</taxon>
        <taxon>Marchantiophyta</taxon>
        <taxon>Marchantiopsida</taxon>
        <taxon>Marchantiidae</taxon>
        <taxon>Marchantiales</taxon>
        <taxon>Ricciaceae</taxon>
        <taxon>Riccia</taxon>
    </lineage>
</organism>
<name>A0ABD3GFD4_9MARC</name>
<dbReference type="Gene3D" id="3.30.530.20">
    <property type="match status" value="1"/>
</dbReference>
<dbReference type="AlphaFoldDB" id="A0ABD3GFD4"/>
<accession>A0ABD3GFD4</accession>
<dbReference type="PANTHER" id="PTHR31213">
    <property type="entry name" value="OS08G0374000 PROTEIN-RELATED"/>
    <property type="match status" value="1"/>
</dbReference>
<evidence type="ECO:0008006" key="3">
    <source>
        <dbReference type="Google" id="ProtNLM"/>
    </source>
</evidence>
<sequence>MPSFETELEMAVPASLLWKTLVHAHITLPKMAPLFIVSIDVLQGTPGQVGEVTRVNLGPIAPDGAFVEEKRIELNAETLTIASEELAGGHLAVGFSKWVARLKLVPIGDDKVKVTSSVDYETEENADVSLAIQQAKDGLPMLFHSVEQYLTSTPDAFHHLRVGNESV</sequence>
<reference evidence="1 2" key="1">
    <citation type="submission" date="2024-09" db="EMBL/GenBank/DDBJ databases">
        <title>Chromosome-scale assembly of Riccia sorocarpa.</title>
        <authorList>
            <person name="Paukszto L."/>
        </authorList>
    </citation>
    <scope>NUCLEOTIDE SEQUENCE [LARGE SCALE GENOMIC DNA]</scope>
    <source>
        <strain evidence="1">LP-2024</strain>
        <tissue evidence="1">Aerial parts of the thallus</tissue>
    </source>
</reference>
<dbReference type="PANTHER" id="PTHR31213:SF24">
    <property type="entry name" value="OS08G0374000 PROTEIN"/>
    <property type="match status" value="1"/>
</dbReference>
<protein>
    <recommendedName>
        <fullName evidence="3">Bet v I/Major latex protein domain-containing protein</fullName>
    </recommendedName>
</protein>
<evidence type="ECO:0000313" key="2">
    <source>
        <dbReference type="Proteomes" id="UP001633002"/>
    </source>
</evidence>
<evidence type="ECO:0000313" key="1">
    <source>
        <dbReference type="EMBL" id="KAL3676867.1"/>
    </source>
</evidence>
<gene>
    <name evidence="1" type="ORF">R1sor_026815</name>
</gene>
<comment type="caution">
    <text evidence="1">The sequence shown here is derived from an EMBL/GenBank/DDBJ whole genome shotgun (WGS) entry which is preliminary data.</text>
</comment>
<proteinExistence type="predicted"/>
<dbReference type="SUPFAM" id="SSF55961">
    <property type="entry name" value="Bet v1-like"/>
    <property type="match status" value="1"/>
</dbReference>